<evidence type="ECO:0000256" key="1">
    <source>
        <dbReference type="ARBA" id="ARBA00004442"/>
    </source>
</evidence>
<dbReference type="GO" id="GO:0009279">
    <property type="term" value="C:cell outer membrane"/>
    <property type="evidence" value="ECO:0007669"/>
    <property type="project" value="UniProtKB-SubCell"/>
</dbReference>
<proteinExistence type="predicted"/>
<dbReference type="Gene3D" id="1.20.1600.10">
    <property type="entry name" value="Outer membrane efflux proteins (OEP)"/>
    <property type="match status" value="1"/>
</dbReference>
<dbReference type="AlphaFoldDB" id="A0AAW9RDN5"/>
<evidence type="ECO:0000313" key="7">
    <source>
        <dbReference type="EMBL" id="MEJ8566525.1"/>
    </source>
</evidence>
<keyword evidence="4" id="KW-0472">Membrane</keyword>
<accession>A0AAW9RDN5</accession>
<dbReference type="GO" id="GO:1990281">
    <property type="term" value="C:efflux pump complex"/>
    <property type="evidence" value="ECO:0007669"/>
    <property type="project" value="TreeGrafter"/>
</dbReference>
<keyword evidence="3" id="KW-0812">Transmembrane</keyword>
<dbReference type="EMBL" id="JAZHOG010000001">
    <property type="protein sequence ID" value="MEJ8566525.1"/>
    <property type="molecule type" value="Genomic_DNA"/>
</dbReference>
<dbReference type="RefSeq" id="WP_354693842.1">
    <property type="nucleotide sequence ID" value="NZ_JAZHOG010000001.1"/>
</dbReference>
<name>A0AAW9RDN5_9GAMM</name>
<dbReference type="SUPFAM" id="SSF56954">
    <property type="entry name" value="Outer membrane efflux proteins (OEP)"/>
    <property type="match status" value="1"/>
</dbReference>
<evidence type="ECO:0000313" key="8">
    <source>
        <dbReference type="Proteomes" id="UP001359886"/>
    </source>
</evidence>
<keyword evidence="2" id="KW-1134">Transmembrane beta strand</keyword>
<evidence type="ECO:0000256" key="3">
    <source>
        <dbReference type="ARBA" id="ARBA00022692"/>
    </source>
</evidence>
<dbReference type="Proteomes" id="UP001359886">
    <property type="component" value="Unassembled WGS sequence"/>
</dbReference>
<dbReference type="GO" id="GO:0015562">
    <property type="term" value="F:efflux transmembrane transporter activity"/>
    <property type="evidence" value="ECO:0007669"/>
    <property type="project" value="InterPro"/>
</dbReference>
<keyword evidence="5" id="KW-0998">Cell outer membrane</keyword>
<gene>
    <name evidence="7" type="ORF">V3330_02700</name>
</gene>
<dbReference type="InterPro" id="IPR051906">
    <property type="entry name" value="TolC-like"/>
</dbReference>
<keyword evidence="8" id="KW-1185">Reference proteome</keyword>
<evidence type="ECO:0000256" key="6">
    <source>
        <dbReference type="SAM" id="Coils"/>
    </source>
</evidence>
<comment type="caution">
    <text evidence="7">The sequence shown here is derived from an EMBL/GenBank/DDBJ whole genome shotgun (WGS) entry which is preliminary data.</text>
</comment>
<reference evidence="7 8" key="1">
    <citation type="submission" date="2024-02" db="EMBL/GenBank/DDBJ databases">
        <title>A novel Wenzhouxiangellaceae bacterium, isolated from coastal sediments.</title>
        <authorList>
            <person name="Du Z.-J."/>
            <person name="Ye Y.-Q."/>
            <person name="Zhang X.-Y."/>
        </authorList>
    </citation>
    <scope>NUCLEOTIDE SEQUENCE [LARGE SCALE GENOMIC DNA]</scope>
    <source>
        <strain evidence="7 8">CH-27</strain>
    </source>
</reference>
<dbReference type="PANTHER" id="PTHR30026:SF20">
    <property type="entry name" value="OUTER MEMBRANE PROTEIN TOLC"/>
    <property type="match status" value="1"/>
</dbReference>
<evidence type="ECO:0000256" key="4">
    <source>
        <dbReference type="ARBA" id="ARBA00023136"/>
    </source>
</evidence>
<keyword evidence="6" id="KW-0175">Coiled coil</keyword>
<sequence length="405" mass="45272">MIVSLTVTAATQAATRHEEDALATDASLTLSAVLSAAEQRHPVQRLLAAQAATGNAEARYGSRWMPESVQLKAFHMSDRTFDDIGANESELAVSFPVWMPGEKRAQKAVGDAAAVTRVSREAGFRWQLSGEIRRQLWDIRLARRQWQFAQEQEQRLQEVFEQVARFTEAGELARADLLSTMQQLAVWKAETIALEAEYQDAARSYRSLTSLSVVPEHIEEVLSDKDDAGPSHPALSLASDRMAEASAVAEAVSQTNGYRPTLDVFWRGFRGDRMSTSVDAVGIGFSVPLGKSPRKGPEIARAWEAYAQAESEYLQARRDVELQLHEARHQLETLQRQLHNSEAMIKTAVEKYDLDRMAFDLGELSTNQWLRRLAEFQEIERSHQLLQVRYGAAIAAYNQAVGESL</sequence>
<dbReference type="PANTHER" id="PTHR30026">
    <property type="entry name" value="OUTER MEMBRANE PROTEIN TOLC"/>
    <property type="match status" value="1"/>
</dbReference>
<dbReference type="GO" id="GO:0015288">
    <property type="term" value="F:porin activity"/>
    <property type="evidence" value="ECO:0007669"/>
    <property type="project" value="TreeGrafter"/>
</dbReference>
<comment type="subcellular location">
    <subcellularLocation>
        <location evidence="1">Cell outer membrane</location>
    </subcellularLocation>
</comment>
<protein>
    <submittedName>
        <fullName evidence="7">TolC family protein</fullName>
    </submittedName>
</protein>
<feature type="coiled-coil region" evidence="6">
    <location>
        <begin position="317"/>
        <end position="351"/>
    </location>
</feature>
<evidence type="ECO:0000256" key="2">
    <source>
        <dbReference type="ARBA" id="ARBA00022452"/>
    </source>
</evidence>
<organism evidence="7 8">
    <name type="scientific">Elongatibacter sediminis</name>
    <dbReference type="NCBI Taxonomy" id="3119006"/>
    <lineage>
        <taxon>Bacteria</taxon>
        <taxon>Pseudomonadati</taxon>
        <taxon>Pseudomonadota</taxon>
        <taxon>Gammaproteobacteria</taxon>
        <taxon>Chromatiales</taxon>
        <taxon>Wenzhouxiangellaceae</taxon>
        <taxon>Elongatibacter</taxon>
    </lineage>
</organism>
<evidence type="ECO:0000256" key="5">
    <source>
        <dbReference type="ARBA" id="ARBA00023237"/>
    </source>
</evidence>